<feature type="region of interest" description="Disordered" evidence="5">
    <location>
        <begin position="662"/>
        <end position="759"/>
    </location>
</feature>
<dbReference type="OrthoDB" id="27975at2759"/>
<feature type="region of interest" description="Disordered" evidence="5">
    <location>
        <begin position="1101"/>
        <end position="1158"/>
    </location>
</feature>
<evidence type="ECO:0000256" key="3">
    <source>
        <dbReference type="ARBA" id="ARBA00022833"/>
    </source>
</evidence>
<dbReference type="GO" id="GO:0000785">
    <property type="term" value="C:chromatin"/>
    <property type="evidence" value="ECO:0007669"/>
    <property type="project" value="TreeGrafter"/>
</dbReference>
<dbReference type="GO" id="GO:0061665">
    <property type="term" value="F:SUMO ligase activity"/>
    <property type="evidence" value="ECO:0007669"/>
    <property type="project" value="TreeGrafter"/>
</dbReference>
<protein>
    <submittedName>
        <fullName evidence="7">E3 SUMO-protein ligase gei-17</fullName>
    </submittedName>
</protein>
<evidence type="ECO:0000313" key="7">
    <source>
        <dbReference type="EMBL" id="OKO90868.1"/>
    </source>
</evidence>
<evidence type="ECO:0000259" key="6">
    <source>
        <dbReference type="PROSITE" id="PS51044"/>
    </source>
</evidence>
<evidence type="ECO:0000313" key="8">
    <source>
        <dbReference type="Proteomes" id="UP000186955"/>
    </source>
</evidence>
<dbReference type="GO" id="GO:0016925">
    <property type="term" value="P:protein sumoylation"/>
    <property type="evidence" value="ECO:0007669"/>
    <property type="project" value="TreeGrafter"/>
</dbReference>
<feature type="domain" description="SP-RING-type" evidence="6">
    <location>
        <begin position="988"/>
        <end position="1078"/>
    </location>
</feature>
<dbReference type="PANTHER" id="PTHR10782:SF4">
    <property type="entry name" value="TONALLI, ISOFORM E"/>
    <property type="match status" value="1"/>
</dbReference>
<comment type="caution">
    <text evidence="7">The sequence shown here is derived from an EMBL/GenBank/DDBJ whole genome shotgun (WGS) entry which is preliminary data.</text>
</comment>
<feature type="compositionally biased region" description="Low complexity" evidence="5">
    <location>
        <begin position="680"/>
        <end position="707"/>
    </location>
</feature>
<feature type="compositionally biased region" description="Low complexity" evidence="5">
    <location>
        <begin position="510"/>
        <end position="522"/>
    </location>
</feature>
<dbReference type="GO" id="GO:0016874">
    <property type="term" value="F:ligase activity"/>
    <property type="evidence" value="ECO:0007669"/>
    <property type="project" value="UniProtKB-KW"/>
</dbReference>
<feature type="region of interest" description="Disordered" evidence="5">
    <location>
        <begin position="1"/>
        <end position="132"/>
    </location>
</feature>
<keyword evidence="1" id="KW-0479">Metal-binding</keyword>
<feature type="region of interest" description="Disordered" evidence="5">
    <location>
        <begin position="499"/>
        <end position="571"/>
    </location>
</feature>
<dbReference type="EMBL" id="MNBE01000756">
    <property type="protein sequence ID" value="OKO90868.1"/>
    <property type="molecule type" value="Genomic_DNA"/>
</dbReference>
<feature type="compositionally biased region" description="Low complexity" evidence="5">
    <location>
        <begin position="169"/>
        <end position="181"/>
    </location>
</feature>
<organism evidence="7 8">
    <name type="scientific">Penicillium subrubescens</name>
    <dbReference type="NCBI Taxonomy" id="1316194"/>
    <lineage>
        <taxon>Eukaryota</taxon>
        <taxon>Fungi</taxon>
        <taxon>Dikarya</taxon>
        <taxon>Ascomycota</taxon>
        <taxon>Pezizomycotina</taxon>
        <taxon>Eurotiomycetes</taxon>
        <taxon>Eurotiomycetidae</taxon>
        <taxon>Eurotiales</taxon>
        <taxon>Aspergillaceae</taxon>
        <taxon>Penicillium</taxon>
    </lineage>
</organism>
<reference evidence="7 8" key="1">
    <citation type="submission" date="2016-10" db="EMBL/GenBank/DDBJ databases">
        <title>Genome sequence of the ascomycete fungus Penicillium subrubescens.</title>
        <authorList>
            <person name="De Vries R.P."/>
            <person name="Peng M."/>
            <person name="Dilokpimol A."/>
            <person name="Hilden K."/>
            <person name="Makela M.R."/>
            <person name="Grigoriev I."/>
            <person name="Riley R."/>
            <person name="Granchi Z."/>
        </authorList>
    </citation>
    <scope>NUCLEOTIDE SEQUENCE [LARGE SCALE GENOMIC DNA]</scope>
    <source>
        <strain evidence="7 8">CBS 132785</strain>
    </source>
</reference>
<keyword evidence="3" id="KW-0862">Zinc</keyword>
<feature type="compositionally biased region" description="Low complexity" evidence="5">
    <location>
        <begin position="146"/>
        <end position="155"/>
    </location>
</feature>
<dbReference type="InterPro" id="IPR004181">
    <property type="entry name" value="Znf_MIZ"/>
</dbReference>
<feature type="compositionally biased region" description="Polar residues" evidence="5">
    <location>
        <begin position="561"/>
        <end position="571"/>
    </location>
</feature>
<accession>A0A1Q5SS96</accession>
<dbReference type="PANTHER" id="PTHR10782">
    <property type="entry name" value="ZINC FINGER MIZ DOMAIN-CONTAINING PROTEIN"/>
    <property type="match status" value="1"/>
</dbReference>
<dbReference type="AlphaFoldDB" id="A0A1Q5SS96"/>
<feature type="compositionally biased region" description="Polar residues" evidence="5">
    <location>
        <begin position="226"/>
        <end position="251"/>
    </location>
</feature>
<feature type="region of interest" description="Disordered" evidence="5">
    <location>
        <begin position="146"/>
        <end position="269"/>
    </location>
</feature>
<evidence type="ECO:0000256" key="4">
    <source>
        <dbReference type="PROSITE-ProRule" id="PRU00452"/>
    </source>
</evidence>
<dbReference type="Pfam" id="PF02891">
    <property type="entry name" value="zf-MIZ"/>
    <property type="match status" value="1"/>
</dbReference>
<evidence type="ECO:0000256" key="5">
    <source>
        <dbReference type="SAM" id="MobiDB-lite"/>
    </source>
</evidence>
<evidence type="ECO:0000256" key="2">
    <source>
        <dbReference type="ARBA" id="ARBA00022771"/>
    </source>
</evidence>
<feature type="compositionally biased region" description="Low complexity" evidence="5">
    <location>
        <begin position="531"/>
        <end position="546"/>
    </location>
</feature>
<dbReference type="GO" id="GO:0008270">
    <property type="term" value="F:zinc ion binding"/>
    <property type="evidence" value="ECO:0007669"/>
    <property type="project" value="UniProtKB-KW"/>
</dbReference>
<keyword evidence="2 4" id="KW-0863">Zinc-finger</keyword>
<dbReference type="STRING" id="1316194.A0A1Q5SS96"/>
<dbReference type="CDD" id="cd16650">
    <property type="entry name" value="SP-RING_PIAS-like"/>
    <property type="match status" value="1"/>
</dbReference>
<proteinExistence type="predicted"/>
<name>A0A1Q5SS96_9EURO</name>
<sequence>MVSPTLQRSRRPVDHHLEESNSTASLFLGGVRRDWMASAGTSPREARPAAMSPPKPLNSHTVAAPSKVSQGIDPPGPAELSLMSPVTPDANLQPSVPSHPPARKPDPPTAALPSPVPSPGAHPSPSLSPRPTIPLNGCPVVAVAVPPASDKPPAVTAVTAQPRRDENASPRQPSSNQPSPSVHHSTPRQSLAEVAEPSEISWSNAPPTTAPSPRPLQVITDGLQAHSLQTPNGPNQSPSVGPNAGSHTSGSHAIGSPLPQATPIPHVSSQDLNWPSSTDWIQWNLRANALLNEARACSPQLGGPRALLLLNSFVDSDKDIFYLVLHQIFCEMSRDAHGLLAKLPVLRHSRCQVGLTRLAELLEDNSRLPPSLLEAFCAFPVRLDEYMNAPWYKLILEQVVGCLSCLVTQLSLLKTETQQKIYERGYPPLVKELRQDYGVKSPVLLGVIFMSICRHVYEPAKIDSLQLKFKKDLFLVSHHAGQDAYFALIEEYRQIPMKPRHMAPGPRMPAPQNQHQPQAQGATAPVGHSRPSVSSPVASSPAAVSSTMQANGQPRPAYRSPHTQSPNMPNVPPTFQNVQYMNQCGRQISAEQAWQMHQRAQAQIAQAQGRPAQPVMLQPVDPGQGQGQNAQMGPMGPLYMIAADQSPQVLVPVTAIPSQLVTSPSPSQYSMPGLPGHVIQQQQPQSPHQVQYQQQQQQPQYPPTTTQFSAASHAVHTEVMSRASHSRAWQPSSVRPVPVSSPVVQVPQTQTGQPRAPVASPLLPAAGYRAPQTVQPNPMRLGLHQADLREPFKQLVRQTPGGYKETALYQYLSGFLLSPTRIDPNVFNYRWNFSISAEDYQRFPRYADRGQGQRSIRTYQPGCRTYRLRAIALPDSHKEKMQSFWPTANTTWPSVLYIFVNNKEMYVRRKVHNGKDLPLDITRHLREGENEVNVHLLLGPGECQKFQYAMAIETMEVSEYNEVLARTRHILASETRANIKKRLKSTTDDDELAVVTDSLTIPLIDPFMAQVFNTPARSTHCNHIECFDLETFVTTRKSQSGPTAMNDNWRCPICNADARPQFLVVDHFFVDVREELKKDGRLETAQSIEVRADGKWSVKVVTENGSPSSPKQRQLSQTSSSAKRKADSMTGAAEQPSRTKHESPPDVPAQEPTIIEID</sequence>
<dbReference type="PROSITE" id="PS51044">
    <property type="entry name" value="ZF_SP_RING"/>
    <property type="match status" value="1"/>
</dbReference>
<gene>
    <name evidence="7" type="ORF">PENSUB_13169</name>
</gene>
<dbReference type="Gene3D" id="3.30.40.10">
    <property type="entry name" value="Zinc/RING finger domain, C3HC4 (zinc finger)"/>
    <property type="match status" value="1"/>
</dbReference>
<feature type="compositionally biased region" description="Pro residues" evidence="5">
    <location>
        <begin position="107"/>
        <end position="132"/>
    </location>
</feature>
<keyword evidence="7" id="KW-0436">Ligase</keyword>
<dbReference type="InterPro" id="IPR013083">
    <property type="entry name" value="Znf_RING/FYVE/PHD"/>
</dbReference>
<feature type="compositionally biased region" description="Low complexity" evidence="5">
    <location>
        <begin position="730"/>
        <end position="755"/>
    </location>
</feature>
<dbReference type="Proteomes" id="UP000186955">
    <property type="component" value="Unassembled WGS sequence"/>
</dbReference>
<feature type="compositionally biased region" description="Polar residues" evidence="5">
    <location>
        <begin position="1103"/>
        <end position="1121"/>
    </location>
</feature>
<keyword evidence="8" id="KW-1185">Reference proteome</keyword>
<evidence type="ECO:0000256" key="1">
    <source>
        <dbReference type="ARBA" id="ARBA00022723"/>
    </source>
</evidence>